<sequence length="85" mass="9423">MEKTITINVYNNTIVYFAPCFANDSLEVLYGLKVTVIGIIPTHENCPKILHWIQVRSVRGPVHSGHIIVLQPGLGASTVIMTLYC</sequence>
<proteinExistence type="predicted"/>
<dbReference type="AlphaFoldDB" id="A0A1I7XL88"/>
<keyword evidence="1" id="KW-1185">Reference proteome</keyword>
<accession>A0A1I7XL88</accession>
<reference evidence="2" key="1">
    <citation type="submission" date="2016-11" db="UniProtKB">
        <authorList>
            <consortium name="WormBaseParasite"/>
        </authorList>
    </citation>
    <scope>IDENTIFICATION</scope>
</reference>
<evidence type="ECO:0000313" key="2">
    <source>
        <dbReference type="WBParaSite" id="Hba_18073"/>
    </source>
</evidence>
<organism evidence="1 2">
    <name type="scientific">Heterorhabditis bacteriophora</name>
    <name type="common">Entomopathogenic nematode worm</name>
    <dbReference type="NCBI Taxonomy" id="37862"/>
    <lineage>
        <taxon>Eukaryota</taxon>
        <taxon>Metazoa</taxon>
        <taxon>Ecdysozoa</taxon>
        <taxon>Nematoda</taxon>
        <taxon>Chromadorea</taxon>
        <taxon>Rhabditida</taxon>
        <taxon>Rhabditina</taxon>
        <taxon>Rhabditomorpha</taxon>
        <taxon>Strongyloidea</taxon>
        <taxon>Heterorhabditidae</taxon>
        <taxon>Heterorhabditis</taxon>
    </lineage>
</organism>
<name>A0A1I7XL88_HETBA</name>
<protein>
    <submittedName>
        <fullName evidence="2">Uncharacterized protein</fullName>
    </submittedName>
</protein>
<dbReference type="Proteomes" id="UP000095283">
    <property type="component" value="Unplaced"/>
</dbReference>
<dbReference type="WBParaSite" id="Hba_18073">
    <property type="protein sequence ID" value="Hba_18073"/>
    <property type="gene ID" value="Hba_18073"/>
</dbReference>
<evidence type="ECO:0000313" key="1">
    <source>
        <dbReference type="Proteomes" id="UP000095283"/>
    </source>
</evidence>